<evidence type="ECO:0000256" key="4">
    <source>
        <dbReference type="ARBA" id="ARBA00023125"/>
    </source>
</evidence>
<proteinExistence type="inferred from homology"/>
<comment type="caution">
    <text evidence="8">The sequence shown here is derived from an EMBL/GenBank/DDBJ whole genome shotgun (WGS) entry which is preliminary data.</text>
</comment>
<protein>
    <recommendedName>
        <fullName evidence="6">Mutator family transposase</fullName>
    </recommendedName>
</protein>
<evidence type="ECO:0000313" key="9">
    <source>
        <dbReference type="Proteomes" id="UP000633509"/>
    </source>
</evidence>
<accession>A0ABR9LU68</accession>
<dbReference type="PANTHER" id="PTHR33217">
    <property type="entry name" value="TRANSPOSASE FOR INSERTION SEQUENCE ELEMENT IS1081"/>
    <property type="match status" value="1"/>
</dbReference>
<sequence length="290" mass="30409">MIKLLTLPVRQIGTLQSVGSGFEPGRPTALTCRFTQPLIKNHDVGHTWDKPTPWHLFGEALSVAVGSWGDAGAGSSVSAACDLVARLVDQARAEGVESVGENGLPGRPTKLVPESALEDEISVPRDRDGSFDPKIVRKRQRRLSGVAEMVISPAVKGLAIGEISAHLAEIYGAEVSKQRDGQVANRPVYVAMAVTVDGERDILGLWAGGGGEAAKFWLHVLTEIKNRGVGDALMVACDGLKGLPQTIESTPLASAGTPSPKPSSPSTPAPTEAAALERFLESGAAGIRRS</sequence>
<keyword evidence="9" id="KW-1185">Reference proteome</keyword>
<dbReference type="EMBL" id="JADBEK010000001">
    <property type="protein sequence ID" value="MBE1584196.1"/>
    <property type="molecule type" value="Genomic_DNA"/>
</dbReference>
<comment type="similarity">
    <text evidence="2 6">Belongs to the transposase mutator family.</text>
</comment>
<evidence type="ECO:0000256" key="5">
    <source>
        <dbReference type="ARBA" id="ARBA00023172"/>
    </source>
</evidence>
<dbReference type="Pfam" id="PF00872">
    <property type="entry name" value="Transposase_mut"/>
    <property type="match status" value="2"/>
</dbReference>
<dbReference type="PANTHER" id="PTHR33217:SF8">
    <property type="entry name" value="MUTATOR FAMILY TRANSPOSASE"/>
    <property type="match status" value="1"/>
</dbReference>
<gene>
    <name evidence="8" type="ORF">H4W80_002454</name>
</gene>
<keyword evidence="5 6" id="KW-0233">DNA recombination</keyword>
<keyword evidence="4 6" id="KW-0238">DNA-binding</keyword>
<evidence type="ECO:0000256" key="6">
    <source>
        <dbReference type="RuleBase" id="RU365089"/>
    </source>
</evidence>
<comment type="function">
    <text evidence="1 6">Required for the transposition of the insertion element.</text>
</comment>
<evidence type="ECO:0000313" key="8">
    <source>
        <dbReference type="EMBL" id="MBE1584196.1"/>
    </source>
</evidence>
<reference evidence="8 9" key="1">
    <citation type="submission" date="2020-10" db="EMBL/GenBank/DDBJ databases">
        <title>Sequencing the genomes of 1000 actinobacteria strains.</title>
        <authorList>
            <person name="Klenk H.-P."/>
        </authorList>
    </citation>
    <scope>NUCLEOTIDE SEQUENCE [LARGE SCALE GENOMIC DNA]</scope>
    <source>
        <strain evidence="8 9">DSM 43173</strain>
    </source>
</reference>
<name>A0ABR9LU68_9ACTN</name>
<feature type="region of interest" description="Disordered" evidence="7">
    <location>
        <begin position="248"/>
        <end position="272"/>
    </location>
</feature>
<feature type="compositionally biased region" description="Pro residues" evidence="7">
    <location>
        <begin position="259"/>
        <end position="268"/>
    </location>
</feature>
<keyword evidence="3 6" id="KW-0815">Transposition</keyword>
<dbReference type="InterPro" id="IPR001207">
    <property type="entry name" value="Transposase_mutator"/>
</dbReference>
<evidence type="ECO:0000256" key="1">
    <source>
        <dbReference type="ARBA" id="ARBA00002190"/>
    </source>
</evidence>
<dbReference type="Proteomes" id="UP000633509">
    <property type="component" value="Unassembled WGS sequence"/>
</dbReference>
<organism evidence="8 9">
    <name type="scientific">Nonomuraea angiospora</name>
    <dbReference type="NCBI Taxonomy" id="46172"/>
    <lineage>
        <taxon>Bacteria</taxon>
        <taxon>Bacillati</taxon>
        <taxon>Actinomycetota</taxon>
        <taxon>Actinomycetes</taxon>
        <taxon>Streptosporangiales</taxon>
        <taxon>Streptosporangiaceae</taxon>
        <taxon>Nonomuraea</taxon>
    </lineage>
</organism>
<evidence type="ECO:0000256" key="3">
    <source>
        <dbReference type="ARBA" id="ARBA00022578"/>
    </source>
</evidence>
<keyword evidence="6" id="KW-0814">Transposable element</keyword>
<evidence type="ECO:0000256" key="7">
    <source>
        <dbReference type="SAM" id="MobiDB-lite"/>
    </source>
</evidence>
<evidence type="ECO:0000256" key="2">
    <source>
        <dbReference type="ARBA" id="ARBA00010961"/>
    </source>
</evidence>